<dbReference type="EMBL" id="JASBNA010000009">
    <property type="protein sequence ID" value="KAK7688928.1"/>
    <property type="molecule type" value="Genomic_DNA"/>
</dbReference>
<evidence type="ECO:0000256" key="6">
    <source>
        <dbReference type="SAM" id="Phobius"/>
    </source>
</evidence>
<accession>A0AAW0G5K5</accession>
<keyword evidence="3 6" id="KW-0812">Transmembrane</keyword>
<dbReference type="InterPro" id="IPR027417">
    <property type="entry name" value="P-loop_NTPase"/>
</dbReference>
<reference evidence="9 10" key="1">
    <citation type="submission" date="2022-09" db="EMBL/GenBank/DDBJ databases">
        <authorList>
            <person name="Palmer J.M."/>
        </authorList>
    </citation>
    <scope>NUCLEOTIDE SEQUENCE [LARGE SCALE GENOMIC DNA]</scope>
    <source>
        <strain evidence="9 10">DSM 7382</strain>
    </source>
</reference>
<evidence type="ECO:0000256" key="2">
    <source>
        <dbReference type="ARBA" id="ARBA00022448"/>
    </source>
</evidence>
<gene>
    <name evidence="9" type="ORF">QCA50_007619</name>
</gene>
<dbReference type="PROSITE" id="PS01186">
    <property type="entry name" value="EGF_2"/>
    <property type="match status" value="1"/>
</dbReference>
<dbReference type="Proteomes" id="UP001385951">
    <property type="component" value="Unassembled WGS sequence"/>
</dbReference>
<comment type="caution">
    <text evidence="9">The sequence shown here is derived from an EMBL/GenBank/DDBJ whole genome shotgun (WGS) entry which is preliminary data.</text>
</comment>
<dbReference type="PANTHER" id="PTHR48041:SF139">
    <property type="entry name" value="PROTEIN SCARLET"/>
    <property type="match status" value="1"/>
</dbReference>
<evidence type="ECO:0000256" key="1">
    <source>
        <dbReference type="ARBA" id="ARBA00004141"/>
    </source>
</evidence>
<evidence type="ECO:0000259" key="7">
    <source>
        <dbReference type="PROSITE" id="PS00022"/>
    </source>
</evidence>
<evidence type="ECO:0000256" key="5">
    <source>
        <dbReference type="ARBA" id="ARBA00023136"/>
    </source>
</evidence>
<dbReference type="SUPFAM" id="SSF52540">
    <property type="entry name" value="P-loop containing nucleoside triphosphate hydrolases"/>
    <property type="match status" value="1"/>
</dbReference>
<dbReference type="AlphaFoldDB" id="A0AAW0G5K5"/>
<dbReference type="PROSITE" id="PS00022">
    <property type="entry name" value="EGF_1"/>
    <property type="match status" value="1"/>
</dbReference>
<dbReference type="GO" id="GO:0005524">
    <property type="term" value="F:ATP binding"/>
    <property type="evidence" value="ECO:0007669"/>
    <property type="project" value="InterPro"/>
</dbReference>
<feature type="transmembrane region" description="Helical" evidence="6">
    <location>
        <begin position="305"/>
        <end position="332"/>
    </location>
</feature>
<feature type="domain" description="EGF-like" evidence="7 8">
    <location>
        <begin position="15"/>
        <end position="26"/>
    </location>
</feature>
<dbReference type="GO" id="GO:0016020">
    <property type="term" value="C:membrane"/>
    <property type="evidence" value="ECO:0007669"/>
    <property type="project" value="UniProtKB-SubCell"/>
</dbReference>
<evidence type="ECO:0000256" key="3">
    <source>
        <dbReference type="ARBA" id="ARBA00022692"/>
    </source>
</evidence>
<dbReference type="PANTHER" id="PTHR48041">
    <property type="entry name" value="ABC TRANSPORTER G FAMILY MEMBER 28"/>
    <property type="match status" value="1"/>
</dbReference>
<proteinExistence type="predicted"/>
<dbReference type="InterPro" id="IPR000742">
    <property type="entry name" value="EGF"/>
</dbReference>
<keyword evidence="4 6" id="KW-1133">Transmembrane helix</keyword>
<dbReference type="Pfam" id="PF00005">
    <property type="entry name" value="ABC_tran"/>
    <property type="match status" value="1"/>
</dbReference>
<keyword evidence="10" id="KW-1185">Reference proteome</keyword>
<dbReference type="Gene3D" id="3.40.50.300">
    <property type="entry name" value="P-loop containing nucleotide triphosphate hydrolases"/>
    <property type="match status" value="1"/>
</dbReference>
<comment type="subcellular location">
    <subcellularLocation>
        <location evidence="1">Membrane</location>
        <topology evidence="1">Multi-pass membrane protein</topology>
    </subcellularLocation>
</comment>
<keyword evidence="2" id="KW-0813">Transport</keyword>
<organism evidence="9 10">
    <name type="scientific">Cerrena zonata</name>
    <dbReference type="NCBI Taxonomy" id="2478898"/>
    <lineage>
        <taxon>Eukaryota</taxon>
        <taxon>Fungi</taxon>
        <taxon>Dikarya</taxon>
        <taxon>Basidiomycota</taxon>
        <taxon>Agaricomycotina</taxon>
        <taxon>Agaricomycetes</taxon>
        <taxon>Polyporales</taxon>
        <taxon>Cerrenaceae</taxon>
        <taxon>Cerrena</taxon>
    </lineage>
</organism>
<dbReference type="GO" id="GO:0042626">
    <property type="term" value="F:ATPase-coupled transmembrane transporter activity"/>
    <property type="evidence" value="ECO:0007669"/>
    <property type="project" value="TreeGrafter"/>
</dbReference>
<name>A0AAW0G5K5_9APHY</name>
<dbReference type="InterPro" id="IPR050352">
    <property type="entry name" value="ABCG_transporters"/>
</dbReference>
<evidence type="ECO:0000256" key="4">
    <source>
        <dbReference type="ARBA" id="ARBA00022989"/>
    </source>
</evidence>
<evidence type="ECO:0000313" key="10">
    <source>
        <dbReference type="Proteomes" id="UP001385951"/>
    </source>
</evidence>
<sequence>MSGCANYGSQNGSSCACPVGFGGSTCSQPACGGNIFQGTSRSLTPLSNGSNGTSFANLTAAGCSCEDGWTGTGCNVCQTAQACQSGFSSVSQVSAGSLPLGASPVPTGQNSTLVCNNAPKVYAAGEMSCQVNNPTLQALYPLISTLNILRTVDPSLTPLPNVTGFGTNGTMYAQLFYDGEEQFYCASDSCVQSQDASSGSSAYKCNNLKCTCIPNATFCGGVPITNLTTTINMLSGAVSISCDAPSSSNNMATCSFQQATINSVFGSAGLSLNGCTFGECVRQSVIDTASGNSTSSDSQGSGSSLGGGVIAGLAVVGGLIGLALLFLLWGFVVQRKARRTPRSPLDRTGGAAVEWSDVSYFVPNSSKFFDFPRRKKPNQGDFADHKVILDNVSGQVLAGHMMAILGPSGAGKTTLIEILAGSPTTPRVGFVPQQDVLPPMLTVTEALLFAARLRLPENIPDSEKAARVHDVIDKLGLAHIRDTRIGDGEKRGISGGEMRRVSIGLELVA</sequence>
<dbReference type="InterPro" id="IPR003439">
    <property type="entry name" value="ABC_transporter-like_ATP-bd"/>
</dbReference>
<evidence type="ECO:0000259" key="8">
    <source>
        <dbReference type="PROSITE" id="PS01186"/>
    </source>
</evidence>
<protein>
    <recommendedName>
        <fullName evidence="7 8">EGF-like domain-containing protein</fullName>
    </recommendedName>
</protein>
<keyword evidence="5 6" id="KW-0472">Membrane</keyword>
<evidence type="ECO:0000313" key="9">
    <source>
        <dbReference type="EMBL" id="KAK7688928.1"/>
    </source>
</evidence>
<dbReference type="GO" id="GO:0016887">
    <property type="term" value="F:ATP hydrolysis activity"/>
    <property type="evidence" value="ECO:0007669"/>
    <property type="project" value="InterPro"/>
</dbReference>